<dbReference type="Pfam" id="PF08268">
    <property type="entry name" value="FBA_3"/>
    <property type="match status" value="1"/>
</dbReference>
<dbReference type="PANTHER" id="PTHR31111:SF17">
    <property type="entry name" value="F-BOX DOMAIN-CONTAINING PROTEIN"/>
    <property type="match status" value="1"/>
</dbReference>
<dbReference type="AlphaFoldDB" id="A0ABC8J439"/>
<accession>A0ABC8J439</accession>
<evidence type="ECO:0000259" key="1">
    <source>
        <dbReference type="SMART" id="SM00256"/>
    </source>
</evidence>
<keyword evidence="3" id="KW-1185">Reference proteome</keyword>
<dbReference type="SUPFAM" id="SSF81383">
    <property type="entry name" value="F-box domain"/>
    <property type="match status" value="1"/>
</dbReference>
<protein>
    <recommendedName>
        <fullName evidence="1">F-box domain-containing protein</fullName>
    </recommendedName>
</protein>
<dbReference type="InterPro" id="IPR001810">
    <property type="entry name" value="F-box_dom"/>
</dbReference>
<evidence type="ECO:0000313" key="3">
    <source>
        <dbReference type="Proteomes" id="UP001642260"/>
    </source>
</evidence>
<sequence>MNPFDLIIEILTRLPPKSLMKFKSVSSIWSSFICSKYFINRYLKASSSSPRLYMWLCFDNKKKLLLSSSSSPDLDVSTMSSFVVDQDLTIPAIEGYSVSHVCRGLMCFTNGTNAQIYNTTTRQLVVLPDIEESNIIAKDHKIRYHIGHDPVHDQYKVVCVVSDAKPVQLLVENSVFVLGGGVSSQWRKTSSSCPPHLPLRQRLTINGRMYYLAWKTSSYSVLVSFDISSEETRWLQKPEDVSWHRYHILEK</sequence>
<reference evidence="2 3" key="1">
    <citation type="submission" date="2022-03" db="EMBL/GenBank/DDBJ databases">
        <authorList>
            <person name="Macdonald S."/>
            <person name="Ahmed S."/>
            <person name="Newling K."/>
        </authorList>
    </citation>
    <scope>NUCLEOTIDE SEQUENCE [LARGE SCALE GENOMIC DNA]</scope>
</reference>
<dbReference type="InterPro" id="IPR036047">
    <property type="entry name" value="F-box-like_dom_sf"/>
</dbReference>
<evidence type="ECO:0000313" key="2">
    <source>
        <dbReference type="EMBL" id="CAH8313003.1"/>
    </source>
</evidence>
<dbReference type="InterPro" id="IPR017451">
    <property type="entry name" value="F-box-assoc_interact_dom"/>
</dbReference>
<dbReference type="Pfam" id="PF00646">
    <property type="entry name" value="F-box"/>
    <property type="match status" value="1"/>
</dbReference>
<dbReference type="NCBIfam" id="TIGR01640">
    <property type="entry name" value="F_box_assoc_1"/>
    <property type="match status" value="1"/>
</dbReference>
<dbReference type="PANTHER" id="PTHR31111">
    <property type="entry name" value="BNAA05G37150D PROTEIN-RELATED"/>
    <property type="match status" value="1"/>
</dbReference>
<name>A0ABC8J439_ERUVS</name>
<proteinExistence type="predicted"/>
<dbReference type="Proteomes" id="UP001642260">
    <property type="component" value="Unassembled WGS sequence"/>
</dbReference>
<comment type="caution">
    <text evidence="2">The sequence shown here is derived from an EMBL/GenBank/DDBJ whole genome shotgun (WGS) entry which is preliminary data.</text>
</comment>
<feature type="domain" description="F-box" evidence="1">
    <location>
        <begin position="2"/>
        <end position="42"/>
    </location>
</feature>
<dbReference type="SMART" id="SM00256">
    <property type="entry name" value="FBOX"/>
    <property type="match status" value="1"/>
</dbReference>
<gene>
    <name evidence="2" type="ORF">ERUC_LOCUS6427</name>
</gene>
<dbReference type="EMBL" id="CAKOAT010075933">
    <property type="protein sequence ID" value="CAH8313003.1"/>
    <property type="molecule type" value="Genomic_DNA"/>
</dbReference>
<dbReference type="InterPro" id="IPR013187">
    <property type="entry name" value="F-box-assoc_dom_typ3"/>
</dbReference>
<organism evidence="2 3">
    <name type="scientific">Eruca vesicaria subsp. sativa</name>
    <name type="common">Garden rocket</name>
    <name type="synonym">Eruca sativa</name>
    <dbReference type="NCBI Taxonomy" id="29727"/>
    <lineage>
        <taxon>Eukaryota</taxon>
        <taxon>Viridiplantae</taxon>
        <taxon>Streptophyta</taxon>
        <taxon>Embryophyta</taxon>
        <taxon>Tracheophyta</taxon>
        <taxon>Spermatophyta</taxon>
        <taxon>Magnoliopsida</taxon>
        <taxon>eudicotyledons</taxon>
        <taxon>Gunneridae</taxon>
        <taxon>Pentapetalae</taxon>
        <taxon>rosids</taxon>
        <taxon>malvids</taxon>
        <taxon>Brassicales</taxon>
        <taxon>Brassicaceae</taxon>
        <taxon>Brassiceae</taxon>
        <taxon>Eruca</taxon>
    </lineage>
</organism>